<dbReference type="Proteomes" id="UP001155110">
    <property type="component" value="Unassembled WGS sequence"/>
</dbReference>
<feature type="region of interest" description="Disordered" evidence="2">
    <location>
        <begin position="259"/>
        <end position="298"/>
    </location>
</feature>
<evidence type="ECO:0000313" key="3">
    <source>
        <dbReference type="EMBL" id="MCS4157647.1"/>
    </source>
</evidence>
<sequence length="981" mass="109833">MEDRSYDLRVYAEGVRIPAYGITRTQQVGAPLEFTVRLPPTPSAFRVLPDTVVHAFVKEGEEPWALFAEGRVKNRALRSSKGRLATRIRCEGIDGDWNETSMGFDVDQNRGFVSEKEAHFFYGLSSAEDEEIFDGVEGARGAQMADKSSKGGSRFFSYKFALDQFIEKEGPVQAIVSILGSMGSLSPIFRRNYNALGTDSRIGYVENKRITKWLQKDNTLDFFRRRFRELPASATLMDVVRLVLRESFHEMVTLPSAPFRKPKRSETQSKPNKKKEKLTVGSGEIPDTTPDMSLPQLRKDPRVRAYLDTIAQAEFNGLGYSKEQQYQTLYGGREFQNMTGLMRHPRVYADRGDGKKTSAAGRYQITATTWDQVRSEEYGQYLSGFSKQEQDYAAIALLKKEGAIEPILNGNIKEANHRAAQRWASIPDRSGTSPLDALRSPDLTHEDLRDYYDTFEKRQIEEGYSAPAPTVDGRPPGAMKTAPETLPTHLIKPTIREAPPPRCNVLFDNQIESISAQERFTGTPTRLMMRRELGILSQLTGRSPAAKEIASKRAYAPRKIAYLISQLKDGGEIPDVMSESEKESFRERVQEAEAEDVPGSFQELSESIEKKRAAHEETAAAALNDMMSAIQNGNSALPSHMLSLYTMEELLRGVQPSIGKFPFPKLGTDGAVPEIKQDISDAIQTNEDIISSLTPLTNEVVQEAMEARKDALNNYEEDTESLTADSIWANYKLSMLRKSSRVFSVSLPLNTSLAAGFPAAVHHPALGWTTGTIEKITDRVSVREESASTEISMSHCTFHTDRENPVREHIEMANSADGHKMNEAGYPRNPIFFEDRFSDQSIGDEMYQDLLEVGSVIDWANELSGDSSEDTSEDASEGDSMSVADALQVLHRAYKNANEPRSWVRRNTSRPVATEEEFFKGVLGAEQANSGTDWSAPYRVFEMASRDQAFMKERADWARNYRSEIQDENNAIDATFADETG</sequence>
<dbReference type="InterPro" id="IPR023346">
    <property type="entry name" value="Lysozyme-like_dom_sf"/>
</dbReference>
<evidence type="ECO:0000256" key="2">
    <source>
        <dbReference type="SAM" id="MobiDB-lite"/>
    </source>
</evidence>
<proteinExistence type="predicted"/>
<evidence type="ECO:0000256" key="1">
    <source>
        <dbReference type="SAM" id="Coils"/>
    </source>
</evidence>
<gene>
    <name evidence="3" type="ORF">GGP99_001611</name>
</gene>
<dbReference type="AlphaFoldDB" id="A0AAW5P8F9"/>
<dbReference type="Gene3D" id="1.10.530.10">
    <property type="match status" value="1"/>
</dbReference>
<evidence type="ECO:0000313" key="4">
    <source>
        <dbReference type="Proteomes" id="UP001155110"/>
    </source>
</evidence>
<comment type="caution">
    <text evidence="3">The sequence shown here is derived from an EMBL/GenBank/DDBJ whole genome shotgun (WGS) entry which is preliminary data.</text>
</comment>
<accession>A0AAW5P8F9</accession>
<dbReference type="EMBL" id="JANTZM010000007">
    <property type="protein sequence ID" value="MCS4157647.1"/>
    <property type="molecule type" value="Genomic_DNA"/>
</dbReference>
<keyword evidence="1" id="KW-0175">Coiled coil</keyword>
<dbReference type="RefSeq" id="WP_259258146.1">
    <property type="nucleotide sequence ID" value="NZ_JANTZM010000007.1"/>
</dbReference>
<organism evidence="3 4">
    <name type="scientific">Salinibacter ruber</name>
    <dbReference type="NCBI Taxonomy" id="146919"/>
    <lineage>
        <taxon>Bacteria</taxon>
        <taxon>Pseudomonadati</taxon>
        <taxon>Rhodothermota</taxon>
        <taxon>Rhodothermia</taxon>
        <taxon>Rhodothermales</taxon>
        <taxon>Salinibacteraceae</taxon>
        <taxon>Salinibacter</taxon>
    </lineage>
</organism>
<feature type="coiled-coil region" evidence="1">
    <location>
        <begin position="698"/>
        <end position="725"/>
    </location>
</feature>
<protein>
    <submittedName>
        <fullName evidence="3">Muramidase (Phage lysozyme)</fullName>
    </submittedName>
</protein>
<reference evidence="3" key="1">
    <citation type="submission" date="2022-08" db="EMBL/GenBank/DDBJ databases">
        <title>Genomic Encyclopedia of Type Strains, Phase V (KMG-V): Genome sequencing to study the core and pangenomes of soil and plant-associated prokaryotes.</title>
        <authorList>
            <person name="Whitman W."/>
        </authorList>
    </citation>
    <scope>NUCLEOTIDE SEQUENCE</scope>
    <source>
        <strain evidence="3">SP3002</strain>
    </source>
</reference>
<dbReference type="SUPFAM" id="SSF53955">
    <property type="entry name" value="Lysozyme-like"/>
    <property type="match status" value="1"/>
</dbReference>
<dbReference type="CDD" id="cd00736">
    <property type="entry name" value="lambda_lys-like"/>
    <property type="match status" value="1"/>
</dbReference>
<name>A0AAW5P8F9_9BACT</name>